<accession>W5S4H8</accession>
<reference evidence="2 3" key="1">
    <citation type="journal article" date="2014" name="Proc. Natl. Acad. Sci. U.S.A.">
        <title>Thirty-thousand-year-old distant relative of giant icosahedral DNA viruses with a pandoravirus morphology.</title>
        <authorList>
            <person name="Legendre M."/>
            <person name="Bartoli J."/>
            <person name="Shmakova L."/>
            <person name="Jeudy S."/>
            <person name="Labadie K."/>
            <person name="Adrait A."/>
            <person name="Lescot M."/>
            <person name="Poirot O."/>
            <person name="Bertaux L."/>
            <person name="Bruley C."/>
            <person name="Coute Y."/>
            <person name="Rivkina E."/>
            <person name="Abergel C."/>
            <person name="Claverie J.M."/>
        </authorList>
    </citation>
    <scope>NUCLEOTIDE SEQUENCE [LARGE SCALE GENOMIC DNA]</scope>
    <source>
        <strain evidence="2">P1084-T</strain>
    </source>
</reference>
<evidence type="ECO:0008006" key="4">
    <source>
        <dbReference type="Google" id="ProtNLM"/>
    </source>
</evidence>
<feature type="transmembrane region" description="Helical" evidence="1">
    <location>
        <begin position="62"/>
        <end position="91"/>
    </location>
</feature>
<dbReference type="EMBL" id="KF740664">
    <property type="protein sequence ID" value="AHH01584.1"/>
    <property type="molecule type" value="Genomic_DNA"/>
</dbReference>
<evidence type="ECO:0000313" key="2">
    <source>
        <dbReference type="EMBL" id="AHH01584.1"/>
    </source>
</evidence>
<dbReference type="Proteomes" id="UP000202176">
    <property type="component" value="Segment"/>
</dbReference>
<feature type="transmembrane region" description="Helical" evidence="1">
    <location>
        <begin position="111"/>
        <end position="129"/>
    </location>
</feature>
<organism evidence="2 3">
    <name type="scientific">Pithovirus sibericum</name>
    <dbReference type="NCBI Taxonomy" id="1450746"/>
    <lineage>
        <taxon>Viruses</taxon>
        <taxon>Pithoviruses</taxon>
        <taxon>Orthopithovirinae</taxon>
        <taxon>Alphapithovirus</taxon>
        <taxon>Alphapithovirus sibericum</taxon>
    </lineage>
</organism>
<name>W5S4H8_9VIRU</name>
<dbReference type="GeneID" id="18266045"/>
<dbReference type="KEGG" id="vg:18266045"/>
<evidence type="ECO:0000313" key="3">
    <source>
        <dbReference type="Proteomes" id="UP000202176"/>
    </source>
</evidence>
<keyword evidence="3" id="KW-1185">Reference proteome</keyword>
<keyword evidence="1" id="KW-0812">Transmembrane</keyword>
<gene>
    <name evidence="2" type="ORF">pv_17</name>
</gene>
<dbReference type="RefSeq" id="YP_009000919.1">
    <property type="nucleotide sequence ID" value="NC_023423.1"/>
</dbReference>
<proteinExistence type="predicted"/>
<feature type="transmembrane region" description="Helical" evidence="1">
    <location>
        <begin position="39"/>
        <end position="55"/>
    </location>
</feature>
<protein>
    <recommendedName>
        <fullName evidence="4">Transmembrane protein</fullName>
    </recommendedName>
</protein>
<keyword evidence="1" id="KW-0472">Membrane</keyword>
<evidence type="ECO:0000256" key="1">
    <source>
        <dbReference type="SAM" id="Phobius"/>
    </source>
</evidence>
<keyword evidence="1" id="KW-1133">Transmembrane helix</keyword>
<sequence length="134" mass="15353">MFSAEQRNRFVSGLIGFPFAPVLSFLCFIASLAYEISSLIIISLFLVFLFSLSLTERQSRQFSTFLVVCVIFFTVCTLGISLPSLFCWSVWNFVLVAPISLFFPSFVDLYLTVWGSIILGSIIFFYFFARKFPR</sequence>
<feature type="transmembrane region" description="Helical" evidence="1">
    <location>
        <begin position="12"/>
        <end position="33"/>
    </location>
</feature>